<dbReference type="AlphaFoldDB" id="A0A9E7G8K5"/>
<evidence type="ECO:0000313" key="1">
    <source>
        <dbReference type="EMBL" id="URE07464.1"/>
    </source>
</evidence>
<proteinExistence type="predicted"/>
<accession>A0A9E7G8K5</accession>
<dbReference type="OrthoDB" id="1927989at2759"/>
<name>A0A9E7G8K5_9LILI</name>
<dbReference type="Proteomes" id="UP001055439">
    <property type="component" value="Chromosome 5"/>
</dbReference>
<evidence type="ECO:0000313" key="2">
    <source>
        <dbReference type="Proteomes" id="UP001055439"/>
    </source>
</evidence>
<reference evidence="1" key="1">
    <citation type="submission" date="2022-05" db="EMBL/GenBank/DDBJ databases">
        <title>The Musa troglodytarum L. genome provides insights into the mechanism of non-climacteric behaviour and enrichment of carotenoids.</title>
        <authorList>
            <person name="Wang J."/>
        </authorList>
    </citation>
    <scope>NUCLEOTIDE SEQUENCE</scope>
    <source>
        <tissue evidence="1">Leaf</tissue>
    </source>
</reference>
<protein>
    <submittedName>
        <fullName evidence="1">Uncharacterized protein</fullName>
    </submittedName>
</protein>
<organism evidence="1 2">
    <name type="scientific">Musa troglodytarum</name>
    <name type="common">fe'i banana</name>
    <dbReference type="NCBI Taxonomy" id="320322"/>
    <lineage>
        <taxon>Eukaryota</taxon>
        <taxon>Viridiplantae</taxon>
        <taxon>Streptophyta</taxon>
        <taxon>Embryophyta</taxon>
        <taxon>Tracheophyta</taxon>
        <taxon>Spermatophyta</taxon>
        <taxon>Magnoliopsida</taxon>
        <taxon>Liliopsida</taxon>
        <taxon>Zingiberales</taxon>
        <taxon>Musaceae</taxon>
        <taxon>Musa</taxon>
    </lineage>
</organism>
<sequence>MYLLYRNSEGTEKPISVPEVMTVEGAKAAKTDVAALGNQLCDAESEFRSVQMRRLLRWLFISLLSWGTDVLLSLTHSVAEAKEDKYCYDLRKLTQRESLGK</sequence>
<keyword evidence="2" id="KW-1185">Reference proteome</keyword>
<gene>
    <name evidence="1" type="ORF">MUK42_20480</name>
</gene>
<dbReference type="EMBL" id="CP097507">
    <property type="protein sequence ID" value="URE07464.1"/>
    <property type="molecule type" value="Genomic_DNA"/>
</dbReference>